<dbReference type="PANTHER" id="PTHR36404">
    <property type="entry name" value="EMBRYO DEFECTIVE 2737"/>
    <property type="match status" value="1"/>
</dbReference>
<reference evidence="1" key="1">
    <citation type="submission" date="2022-11" db="EMBL/GenBank/DDBJ databases">
        <authorList>
            <person name="Hyden B.L."/>
            <person name="Feng K."/>
            <person name="Yates T."/>
            <person name="Jawdy S."/>
            <person name="Smart L.B."/>
            <person name="Muchero W."/>
        </authorList>
    </citation>
    <scope>NUCLEOTIDE SEQUENCE</scope>
    <source>
        <tissue evidence="1">Shoot tip</tissue>
    </source>
</reference>
<organism evidence="1 2">
    <name type="scientific">Salix purpurea</name>
    <name type="common">Purple osier willow</name>
    <dbReference type="NCBI Taxonomy" id="77065"/>
    <lineage>
        <taxon>Eukaryota</taxon>
        <taxon>Viridiplantae</taxon>
        <taxon>Streptophyta</taxon>
        <taxon>Embryophyta</taxon>
        <taxon>Tracheophyta</taxon>
        <taxon>Spermatophyta</taxon>
        <taxon>Magnoliopsida</taxon>
        <taxon>eudicotyledons</taxon>
        <taxon>Gunneridae</taxon>
        <taxon>Pentapetalae</taxon>
        <taxon>rosids</taxon>
        <taxon>fabids</taxon>
        <taxon>Malpighiales</taxon>
        <taxon>Salicaceae</taxon>
        <taxon>Saliceae</taxon>
        <taxon>Salix</taxon>
    </lineage>
</organism>
<reference evidence="1" key="2">
    <citation type="journal article" date="2023" name="Int. J. Mol. Sci.">
        <title>De Novo Assembly and Annotation of 11 Diverse Shrub Willow (Salix) Genomes Reveals Novel Gene Organization in Sex-Linked Regions.</title>
        <authorList>
            <person name="Hyden B."/>
            <person name="Feng K."/>
            <person name="Yates T.B."/>
            <person name="Jawdy S."/>
            <person name="Cereghino C."/>
            <person name="Smart L.B."/>
            <person name="Muchero W."/>
        </authorList>
    </citation>
    <scope>NUCLEOTIDE SEQUENCE</scope>
    <source>
        <tissue evidence="1">Shoot tip</tissue>
    </source>
</reference>
<dbReference type="EMBL" id="JAPFFK010000003">
    <property type="protein sequence ID" value="KAJ6770379.1"/>
    <property type="molecule type" value="Genomic_DNA"/>
</dbReference>
<name>A0A9Q0WNX5_SALPP</name>
<dbReference type="Proteomes" id="UP001151532">
    <property type="component" value="Chromosome 11"/>
</dbReference>
<sequence length="76" mass="8490">MSRGTGRLIKSVKQFADLQYKLFTARYGQQLIDIFEFPIELVLSPFTLAFDIVGSAPRGFGVPELVSKLSYASIFV</sequence>
<dbReference type="OrthoDB" id="1895848at2759"/>
<proteinExistence type="predicted"/>
<comment type="caution">
    <text evidence="1">The sequence shown here is derived from an EMBL/GenBank/DDBJ whole genome shotgun (WGS) entry which is preliminary data.</text>
</comment>
<accession>A0A9Q0WNX5</accession>
<evidence type="ECO:0000313" key="1">
    <source>
        <dbReference type="EMBL" id="KAJ6770379.1"/>
    </source>
</evidence>
<protein>
    <submittedName>
        <fullName evidence="1">EMBRYO DEFECTIVE 2737</fullName>
    </submittedName>
</protein>
<dbReference type="GO" id="GO:0009507">
    <property type="term" value="C:chloroplast"/>
    <property type="evidence" value="ECO:0007669"/>
    <property type="project" value="TreeGrafter"/>
</dbReference>
<dbReference type="PANTHER" id="PTHR36404:SF1">
    <property type="entry name" value="EMBRYO DEFECTIVE 2737"/>
    <property type="match status" value="1"/>
</dbReference>
<evidence type="ECO:0000313" key="2">
    <source>
        <dbReference type="Proteomes" id="UP001151532"/>
    </source>
</evidence>
<keyword evidence="2" id="KW-1185">Reference proteome</keyword>
<dbReference type="AlphaFoldDB" id="A0A9Q0WNX5"/>
<gene>
    <name evidence="1" type="ORF">OIU79_021095</name>
</gene>